<comment type="pathway">
    <text evidence="1">Cell wall biogenesis; peptidoglycan recycling.</text>
</comment>
<reference evidence="2 3" key="1">
    <citation type="submission" date="2016-10" db="EMBL/GenBank/DDBJ databases">
        <authorList>
            <person name="Varghese N."/>
            <person name="Submissions S."/>
        </authorList>
    </citation>
    <scope>NUCLEOTIDE SEQUENCE [LARGE SCALE GENOMIC DNA]</scope>
    <source>
        <strain evidence="2 3">DSM 1361</strain>
    </source>
</reference>
<dbReference type="GO" id="GO:0016773">
    <property type="term" value="F:phosphotransferase activity, alcohol group as acceptor"/>
    <property type="evidence" value="ECO:0007669"/>
    <property type="project" value="UniProtKB-UniRule"/>
</dbReference>
<dbReference type="GO" id="GO:0005524">
    <property type="term" value="F:ATP binding"/>
    <property type="evidence" value="ECO:0007669"/>
    <property type="project" value="UniProtKB-UniRule"/>
</dbReference>
<dbReference type="NCBIfam" id="NF007139">
    <property type="entry name" value="PRK09585.1-3"/>
    <property type="match status" value="1"/>
</dbReference>
<dbReference type="SUPFAM" id="SSF53067">
    <property type="entry name" value="Actin-like ATPase domain"/>
    <property type="match status" value="1"/>
</dbReference>
<dbReference type="OrthoDB" id="9763949at2"/>
<dbReference type="PANTHER" id="PTHR30605">
    <property type="entry name" value="ANHYDRO-N-ACETYLMURAMIC ACID KINASE"/>
    <property type="match status" value="1"/>
</dbReference>
<dbReference type="InterPro" id="IPR005338">
    <property type="entry name" value="Anhydro_N_Ac-Mur_kinase"/>
</dbReference>
<name>A0A662ZI32_9GAMM</name>
<evidence type="ECO:0000256" key="1">
    <source>
        <dbReference type="HAMAP-Rule" id="MF_01270"/>
    </source>
</evidence>
<comment type="pathway">
    <text evidence="1">Amino-sugar metabolism; 1,6-anhydro-N-acetylmuramate degradation.</text>
</comment>
<protein>
    <recommendedName>
        <fullName evidence="1">Anhydro-N-acetylmuramic acid kinase</fullName>
        <ecNumber evidence="1">2.7.1.170</ecNumber>
    </recommendedName>
    <alternativeName>
        <fullName evidence="1">AnhMurNAc kinase</fullName>
    </alternativeName>
</protein>
<dbReference type="RefSeq" id="WP_093141454.1">
    <property type="nucleotide sequence ID" value="NZ_FOXF01000012.1"/>
</dbReference>
<proteinExistence type="inferred from homology"/>
<organism evidence="2 3">
    <name type="scientific">Ruminobacter amylophilus</name>
    <dbReference type="NCBI Taxonomy" id="867"/>
    <lineage>
        <taxon>Bacteria</taxon>
        <taxon>Pseudomonadati</taxon>
        <taxon>Pseudomonadota</taxon>
        <taxon>Gammaproteobacteria</taxon>
        <taxon>Aeromonadales</taxon>
        <taxon>Succinivibrionaceae</taxon>
        <taxon>Ruminobacter</taxon>
    </lineage>
</organism>
<dbReference type="PANTHER" id="PTHR30605:SF0">
    <property type="entry name" value="ANHYDRO-N-ACETYLMURAMIC ACID KINASE"/>
    <property type="match status" value="1"/>
</dbReference>
<dbReference type="UniPathway" id="UPA00343"/>
<keyword evidence="1" id="KW-0547">Nucleotide-binding</keyword>
<keyword evidence="1 2" id="KW-0418">Kinase</keyword>
<dbReference type="HAMAP" id="MF_01270">
    <property type="entry name" value="AnhMurNAc_kinase"/>
    <property type="match status" value="1"/>
</dbReference>
<gene>
    <name evidence="1" type="primary">anmK</name>
    <name evidence="2" type="ORF">SAMN02910344_00973</name>
</gene>
<dbReference type="UniPathway" id="UPA00544"/>
<keyword evidence="1" id="KW-0067">ATP-binding</keyword>
<dbReference type="GO" id="GO:0097175">
    <property type="term" value="P:1,6-anhydro-N-acetyl-beta-muramic acid catabolic process"/>
    <property type="evidence" value="ECO:0007669"/>
    <property type="project" value="UniProtKB-UniRule"/>
</dbReference>
<keyword evidence="1" id="KW-0119">Carbohydrate metabolism</keyword>
<accession>A0A662ZI32</accession>
<dbReference type="AlphaFoldDB" id="A0A662ZI32"/>
<keyword evidence="3" id="KW-1185">Reference proteome</keyword>
<dbReference type="GO" id="GO:0016301">
    <property type="term" value="F:kinase activity"/>
    <property type="evidence" value="ECO:0007669"/>
    <property type="project" value="UniProtKB-KW"/>
</dbReference>
<dbReference type="GO" id="GO:0009254">
    <property type="term" value="P:peptidoglycan turnover"/>
    <property type="evidence" value="ECO:0007669"/>
    <property type="project" value="UniProtKB-UniRule"/>
</dbReference>
<evidence type="ECO:0000313" key="3">
    <source>
        <dbReference type="Proteomes" id="UP000243745"/>
    </source>
</evidence>
<evidence type="ECO:0000313" key="2">
    <source>
        <dbReference type="EMBL" id="SFP28457.1"/>
    </source>
</evidence>
<comment type="similarity">
    <text evidence="1">Belongs to the anhydro-N-acetylmuramic acid kinase family.</text>
</comment>
<dbReference type="GO" id="GO:0006040">
    <property type="term" value="P:amino sugar metabolic process"/>
    <property type="evidence" value="ECO:0007669"/>
    <property type="project" value="InterPro"/>
</dbReference>
<dbReference type="Pfam" id="PF03702">
    <property type="entry name" value="AnmK"/>
    <property type="match status" value="1"/>
</dbReference>
<feature type="binding site" evidence="1">
    <location>
        <begin position="10"/>
        <end position="17"/>
    </location>
    <ligand>
        <name>ATP</name>
        <dbReference type="ChEBI" id="CHEBI:30616"/>
    </ligand>
</feature>
<dbReference type="EMBL" id="FOXF01000012">
    <property type="protein sequence ID" value="SFP28457.1"/>
    <property type="molecule type" value="Genomic_DNA"/>
</dbReference>
<dbReference type="InterPro" id="IPR043129">
    <property type="entry name" value="ATPase_NBD"/>
</dbReference>
<comment type="function">
    <text evidence="1">Catalyzes the specific phosphorylation of 1,6-anhydro-N-acetylmuramic acid (anhMurNAc) with the simultaneous cleavage of the 1,6-anhydro ring, generating MurNAc-6-P. Is required for the utilization of anhMurNAc either imported from the medium or derived from its own cell wall murein, and thus plays a role in cell wall recycling.</text>
</comment>
<sequence length="370" mass="39798">MALYIGLMSGTSADAIDVALVDFQKGGRIRLVAALEKKWSEEDRKAINALCTPGENEIHRAGMFGCRYAQAAAEGIRELLIRQKLTPEDITAIASHGQTVRHEPENGFSVQLGNHALLAALTGIDVTCDFRSMDLALGGQGAPLVPAFHQEICASPDTPRYIVNIGGISNVSVLIPGRNVSGFDTGPGNTMIDLLARKYLNQPSDFSGEHASSGTVSAEALEELLDEPYFKAEPPKSTGRELFNGDYLNRSSILQNLCPDDMLATVTELTAVTIVQGIDLFGEKGEIYVCGGGCHNSHLMERIAFHAGRSGHLKVAGIREIGVDPDYLEAMAFAWLGYKFINREKIDMTGITGSSEPEIMGALYPAPKSS</sequence>
<dbReference type="Proteomes" id="UP000243745">
    <property type="component" value="Unassembled WGS sequence"/>
</dbReference>
<dbReference type="EC" id="2.7.1.170" evidence="1"/>
<dbReference type="Gene3D" id="3.30.420.40">
    <property type="match status" value="2"/>
</dbReference>
<dbReference type="CDD" id="cd24050">
    <property type="entry name" value="ASKHA_NBD_ANMK"/>
    <property type="match status" value="1"/>
</dbReference>
<comment type="catalytic activity">
    <reaction evidence="1">
        <text>1,6-anhydro-N-acetyl-beta-muramate + ATP + H2O = N-acetyl-D-muramate 6-phosphate + ADP + H(+)</text>
        <dbReference type="Rhea" id="RHEA:24952"/>
        <dbReference type="ChEBI" id="CHEBI:15377"/>
        <dbReference type="ChEBI" id="CHEBI:15378"/>
        <dbReference type="ChEBI" id="CHEBI:30616"/>
        <dbReference type="ChEBI" id="CHEBI:58690"/>
        <dbReference type="ChEBI" id="CHEBI:58722"/>
        <dbReference type="ChEBI" id="CHEBI:456216"/>
        <dbReference type="EC" id="2.7.1.170"/>
    </reaction>
</comment>
<keyword evidence="1" id="KW-0808">Transferase</keyword>